<evidence type="ECO:0000256" key="2">
    <source>
        <dbReference type="ARBA" id="ARBA00023136"/>
    </source>
</evidence>
<dbReference type="RefSeq" id="WP_072554400.1">
    <property type="nucleotide sequence ID" value="NZ_CP018155.1"/>
</dbReference>
<dbReference type="InterPro" id="IPR037066">
    <property type="entry name" value="Plug_dom_sf"/>
</dbReference>
<dbReference type="InterPro" id="IPR012910">
    <property type="entry name" value="Plug_dom"/>
</dbReference>
<name>A0A1L3JG16_9FLAO</name>
<feature type="signal peptide" evidence="4">
    <location>
        <begin position="1"/>
        <end position="21"/>
    </location>
</feature>
<organism evidence="7 8">
    <name type="scientific">Tenacibaculum todarodis</name>
    <dbReference type="NCBI Taxonomy" id="1850252"/>
    <lineage>
        <taxon>Bacteria</taxon>
        <taxon>Pseudomonadati</taxon>
        <taxon>Bacteroidota</taxon>
        <taxon>Flavobacteriia</taxon>
        <taxon>Flavobacteriales</taxon>
        <taxon>Flavobacteriaceae</taxon>
        <taxon>Tenacibaculum</taxon>
    </lineage>
</organism>
<evidence type="ECO:0000256" key="4">
    <source>
        <dbReference type="SAM" id="SignalP"/>
    </source>
</evidence>
<evidence type="ECO:0000256" key="1">
    <source>
        <dbReference type="ARBA" id="ARBA00004442"/>
    </source>
</evidence>
<dbReference type="Proteomes" id="UP000181898">
    <property type="component" value="Chromosome"/>
</dbReference>
<evidence type="ECO:0000256" key="3">
    <source>
        <dbReference type="ARBA" id="ARBA00023237"/>
    </source>
</evidence>
<keyword evidence="2" id="KW-0472">Membrane</keyword>
<gene>
    <name evidence="7" type="ORF">LPB136_01255</name>
</gene>
<dbReference type="STRING" id="1850252.LPB136_01255"/>
<comment type="subcellular location">
    <subcellularLocation>
        <location evidence="1">Cell outer membrane</location>
    </subcellularLocation>
</comment>
<dbReference type="PANTHER" id="PTHR40980">
    <property type="entry name" value="PLUG DOMAIN-CONTAINING PROTEIN"/>
    <property type="match status" value="1"/>
</dbReference>
<feature type="chain" id="PRO_5009854251" description="TonB-dependent receptor" evidence="4">
    <location>
        <begin position="22"/>
        <end position="797"/>
    </location>
</feature>
<protein>
    <recommendedName>
        <fullName evidence="9">TonB-dependent receptor</fullName>
    </recommendedName>
</protein>
<evidence type="ECO:0008006" key="9">
    <source>
        <dbReference type="Google" id="ProtNLM"/>
    </source>
</evidence>
<dbReference type="Pfam" id="PF07715">
    <property type="entry name" value="Plug"/>
    <property type="match status" value="1"/>
</dbReference>
<evidence type="ECO:0000259" key="5">
    <source>
        <dbReference type="Pfam" id="PF07715"/>
    </source>
</evidence>
<sequence length="797" mass="90049">MKKLPLILLFFSTLNLFSQEASVSGNVIDYDTKKALPYVNIICKNVQDSIINGTISNEKGQFLVDKLPLGKTKIEIQFIGYKTILKQVDFTPENSQLNLGTLSLQEDATLLNEVEIQAETTSITQKIDRRVVNVGKDLSAAGTNALQMMQNIPSVSVNLQSGSVSLRGNENVRVLVDGKPSNLSSSQILKQIPSSSIKSVELITNPSAKYNPEGMSGIINIILKKNTQIGFNGSLTLGVTQGENTRPTGAINLNYRTGKFNFYGNYNLDWGKYETLNELSRTDKDLHQQMDFLDNSTNQVIKVGTDIYLNDNNTFSIYTTQNLSKTDFTTNTQTVENNNLILHTPNLAEFDISESTYNADYKIVLDTLGQSLELEANFTQTKSPEIDTNRELINPSSKLYNYTNNITNNTDSWLINLDYTKPFSDTEKLEFGLESNTQKTFNNIVTDQEVETGGTPATTARGNTNFTYDREIYSAYVNYNKDFDKFSLQAGFRFEQFNVEGIFSNTQQGLTAPYKDEIFSVYPSAFLTYFPDDTNEFQLSYSRRVDRPSIEQVSPIQEWTSPLTISTGNQQLTPQFTNSFELNYTRNIKTGYLYFGTFFRRVSDQIGRNITIDANNIDRQLMSYENYNKSDSYGFEAYASLKPKKWWTFSPAFNMYLQDRNGLVNNQNVTVKNTLFIAQMSNSFKATKKLFFQFSGTYVGKNKTVQFNVDSYYTFNAGAKLSVLKDKGAITLNGTDIFNNLNVSFTSTNPFAQTGYFKTEFRTAYLGFTYNFGSNKFKSRARKEREKNETEGSGGVL</sequence>
<reference evidence="7 8" key="1">
    <citation type="submission" date="2016-11" db="EMBL/GenBank/DDBJ databases">
        <title>Tenacibaculum sp. LPB0136, isolated from marine environment.</title>
        <authorList>
            <person name="Kim E."/>
            <person name="Yi H."/>
        </authorList>
    </citation>
    <scope>NUCLEOTIDE SEQUENCE [LARGE SCALE GENOMIC DNA]</scope>
    <source>
        <strain evidence="7 8">LPB0136</strain>
    </source>
</reference>
<dbReference type="KEGG" id="ten:LPB136_01255"/>
<evidence type="ECO:0000313" key="7">
    <source>
        <dbReference type="EMBL" id="APG64077.1"/>
    </source>
</evidence>
<dbReference type="AlphaFoldDB" id="A0A1L3JG16"/>
<keyword evidence="8" id="KW-1185">Reference proteome</keyword>
<dbReference type="OrthoDB" id="8764943at2"/>
<keyword evidence="3" id="KW-0998">Cell outer membrane</keyword>
<dbReference type="Pfam" id="PF13715">
    <property type="entry name" value="CarbopepD_reg_2"/>
    <property type="match status" value="1"/>
</dbReference>
<feature type="domain" description="TonB-dependent receptor plug" evidence="5">
    <location>
        <begin position="140"/>
        <end position="217"/>
    </location>
</feature>
<dbReference type="InterPro" id="IPR041700">
    <property type="entry name" value="OMP_b-brl_3"/>
</dbReference>
<accession>A0A1L3JG16</accession>
<keyword evidence="4" id="KW-0732">Signal</keyword>
<dbReference type="PANTHER" id="PTHR40980:SF4">
    <property type="entry name" value="TONB-DEPENDENT RECEPTOR-LIKE BETA-BARREL DOMAIN-CONTAINING PROTEIN"/>
    <property type="match status" value="1"/>
</dbReference>
<dbReference type="Gene3D" id="2.60.40.1120">
    <property type="entry name" value="Carboxypeptidase-like, regulatory domain"/>
    <property type="match status" value="1"/>
</dbReference>
<dbReference type="SUPFAM" id="SSF49464">
    <property type="entry name" value="Carboxypeptidase regulatory domain-like"/>
    <property type="match status" value="1"/>
</dbReference>
<dbReference type="GO" id="GO:0009279">
    <property type="term" value="C:cell outer membrane"/>
    <property type="evidence" value="ECO:0007669"/>
    <property type="project" value="UniProtKB-SubCell"/>
</dbReference>
<proteinExistence type="predicted"/>
<dbReference type="EMBL" id="CP018155">
    <property type="protein sequence ID" value="APG64077.1"/>
    <property type="molecule type" value="Genomic_DNA"/>
</dbReference>
<dbReference type="InterPro" id="IPR008969">
    <property type="entry name" value="CarboxyPept-like_regulatory"/>
</dbReference>
<dbReference type="Gene3D" id="2.40.170.20">
    <property type="entry name" value="TonB-dependent receptor, beta-barrel domain"/>
    <property type="match status" value="1"/>
</dbReference>
<dbReference type="SUPFAM" id="SSF56935">
    <property type="entry name" value="Porins"/>
    <property type="match status" value="1"/>
</dbReference>
<dbReference type="Pfam" id="PF14905">
    <property type="entry name" value="OMP_b-brl_3"/>
    <property type="match status" value="1"/>
</dbReference>
<dbReference type="Gene3D" id="2.170.130.10">
    <property type="entry name" value="TonB-dependent receptor, plug domain"/>
    <property type="match status" value="1"/>
</dbReference>
<evidence type="ECO:0000259" key="6">
    <source>
        <dbReference type="Pfam" id="PF14905"/>
    </source>
</evidence>
<feature type="domain" description="Outer membrane protein beta-barrel" evidence="6">
    <location>
        <begin position="365"/>
        <end position="770"/>
    </location>
</feature>
<dbReference type="InterPro" id="IPR036942">
    <property type="entry name" value="Beta-barrel_TonB_sf"/>
</dbReference>
<evidence type="ECO:0000313" key="8">
    <source>
        <dbReference type="Proteomes" id="UP000181898"/>
    </source>
</evidence>